<evidence type="ECO:0000256" key="3">
    <source>
        <dbReference type="NCBIfam" id="TIGR04316"/>
    </source>
</evidence>
<dbReference type="Pfam" id="PF13561">
    <property type="entry name" value="adh_short_C2"/>
    <property type="match status" value="1"/>
</dbReference>
<name>A0ABS0H838_9ACTN</name>
<dbReference type="InterPro" id="IPR002347">
    <property type="entry name" value="SDR_fam"/>
</dbReference>
<sequence>MEFDGRVALVTGAAQGIGAAVAQALATRGARVAALDRNEPGVEATVARLRSARCRADACPADVSDRTAVDTVVRRIEDELGPIDILVNVAGILRTGPVLEMTDEAWSAVLDVNAGGVLRVTRAVARYMVPRHRGTIVTVGSNVSGVARMHMAAYAASKAAAAMLTKCLGLELSEAGIRCNVVSPGSTDTPMQRAMWTGGAGARQVVDGTPAMYRTGVPLGRLADPEDVAEAVVFLASERSRHITMQELYVDGGATLRV</sequence>
<dbReference type="RefSeq" id="WP_196205943.1">
    <property type="nucleotide sequence ID" value="NZ_JADPUN010000345.1"/>
</dbReference>
<accession>A0ABS0H838</accession>
<dbReference type="Proteomes" id="UP000638560">
    <property type="component" value="Unassembled WGS sequence"/>
</dbReference>
<comment type="caution">
    <text evidence="5">The sequence shown here is derived from an EMBL/GenBank/DDBJ whole genome shotgun (WGS) entry which is preliminary data.</text>
</comment>
<dbReference type="SMART" id="SM00822">
    <property type="entry name" value="PKS_KR"/>
    <property type="match status" value="1"/>
</dbReference>
<comment type="similarity">
    <text evidence="1">Belongs to the short-chain dehydrogenases/reductases (SDR) family.</text>
</comment>
<dbReference type="EMBL" id="JADPUN010000345">
    <property type="protein sequence ID" value="MBF9134461.1"/>
    <property type="molecule type" value="Genomic_DNA"/>
</dbReference>
<organism evidence="5 6">
    <name type="scientific">Plantactinospora alkalitolerans</name>
    <dbReference type="NCBI Taxonomy" id="2789879"/>
    <lineage>
        <taxon>Bacteria</taxon>
        <taxon>Bacillati</taxon>
        <taxon>Actinomycetota</taxon>
        <taxon>Actinomycetes</taxon>
        <taxon>Micromonosporales</taxon>
        <taxon>Micromonosporaceae</taxon>
        <taxon>Plantactinospora</taxon>
    </lineage>
</organism>
<reference evidence="5 6" key="1">
    <citation type="submission" date="2020-11" db="EMBL/GenBank/DDBJ databases">
        <title>A novel isolate from a Black sea contaminated sediment with potential to produce alkanes: Plantactinospora alkalitolerans sp. nov.</title>
        <authorList>
            <person name="Carro L."/>
            <person name="Veyisoglu A."/>
            <person name="Guven K."/>
            <person name="Schumann P."/>
            <person name="Klenk H.-P."/>
            <person name="Sahin N."/>
        </authorList>
    </citation>
    <scope>NUCLEOTIDE SEQUENCE [LARGE SCALE GENOMIC DNA]</scope>
    <source>
        <strain evidence="5 6">S1510</strain>
    </source>
</reference>
<feature type="domain" description="Ketoreductase" evidence="4">
    <location>
        <begin position="6"/>
        <end position="176"/>
    </location>
</feature>
<keyword evidence="2 5" id="KW-0560">Oxidoreductase</keyword>
<dbReference type="InterPro" id="IPR036291">
    <property type="entry name" value="NAD(P)-bd_dom_sf"/>
</dbReference>
<dbReference type="PRINTS" id="PR01397">
    <property type="entry name" value="DHBDHDRGNASE"/>
</dbReference>
<dbReference type="PRINTS" id="PR00080">
    <property type="entry name" value="SDRFAMILY"/>
</dbReference>
<dbReference type="PANTHER" id="PTHR42760">
    <property type="entry name" value="SHORT-CHAIN DEHYDROGENASES/REDUCTASES FAMILY MEMBER"/>
    <property type="match status" value="1"/>
</dbReference>
<evidence type="ECO:0000256" key="1">
    <source>
        <dbReference type="ARBA" id="ARBA00006484"/>
    </source>
</evidence>
<dbReference type="NCBIfam" id="NF006074">
    <property type="entry name" value="PRK08220.1"/>
    <property type="match status" value="1"/>
</dbReference>
<dbReference type="InterPro" id="IPR057326">
    <property type="entry name" value="KR_dom"/>
</dbReference>
<evidence type="ECO:0000313" key="5">
    <source>
        <dbReference type="EMBL" id="MBF9134461.1"/>
    </source>
</evidence>
<dbReference type="NCBIfam" id="TIGR04316">
    <property type="entry name" value="dhbA_paeA"/>
    <property type="match status" value="1"/>
</dbReference>
<evidence type="ECO:0000256" key="2">
    <source>
        <dbReference type="ARBA" id="ARBA00023002"/>
    </source>
</evidence>
<dbReference type="Gene3D" id="3.40.50.720">
    <property type="entry name" value="NAD(P)-binding Rossmann-like Domain"/>
    <property type="match status" value="1"/>
</dbReference>
<dbReference type="GO" id="GO:0008667">
    <property type="term" value="F:2,3-dihydro-2,3-dihydroxybenzoate dehydrogenase activity"/>
    <property type="evidence" value="ECO:0007669"/>
    <property type="project" value="UniProtKB-EC"/>
</dbReference>
<dbReference type="SUPFAM" id="SSF51735">
    <property type="entry name" value="NAD(P)-binding Rossmann-fold domains"/>
    <property type="match status" value="1"/>
</dbReference>
<dbReference type="EC" id="1.3.1.28" evidence="3"/>
<dbReference type="InterPro" id="IPR020904">
    <property type="entry name" value="Sc_DH/Rdtase_CS"/>
</dbReference>
<keyword evidence="6" id="KW-1185">Reference proteome</keyword>
<evidence type="ECO:0000259" key="4">
    <source>
        <dbReference type="SMART" id="SM00822"/>
    </source>
</evidence>
<proteinExistence type="inferred from homology"/>
<protein>
    <recommendedName>
        <fullName evidence="3">2,3-dihydro-2,3-dihydroxybenzoate dehydrogenase</fullName>
        <ecNumber evidence="3">1.3.1.28</ecNumber>
    </recommendedName>
</protein>
<dbReference type="PROSITE" id="PS00061">
    <property type="entry name" value="ADH_SHORT"/>
    <property type="match status" value="1"/>
</dbReference>
<evidence type="ECO:0000313" key="6">
    <source>
        <dbReference type="Proteomes" id="UP000638560"/>
    </source>
</evidence>
<gene>
    <name evidence="5" type="ORF">I0C86_36860</name>
</gene>
<dbReference type="PANTHER" id="PTHR42760:SF115">
    <property type="entry name" value="3-OXOACYL-[ACYL-CARRIER-PROTEIN] REDUCTASE FABG"/>
    <property type="match status" value="1"/>
</dbReference>
<dbReference type="InterPro" id="IPR003560">
    <property type="entry name" value="DHB_DH"/>
</dbReference>